<reference evidence="4 5" key="2">
    <citation type="journal article" date="2019" name="G3 (Bethesda)">
        <title>Hybrid Assembly of the Genome of the Entomopathogenic Nematode Steinernema carpocapsae Identifies the X-Chromosome.</title>
        <authorList>
            <person name="Serra L."/>
            <person name="Macchietto M."/>
            <person name="Macias-Munoz A."/>
            <person name="McGill C.J."/>
            <person name="Rodriguez I.M."/>
            <person name="Rodriguez B."/>
            <person name="Murad R."/>
            <person name="Mortazavi A."/>
        </authorList>
    </citation>
    <scope>NUCLEOTIDE SEQUENCE [LARGE SCALE GENOMIC DNA]</scope>
    <source>
        <strain evidence="4 5">ALL</strain>
    </source>
</reference>
<feature type="domain" description="Tyrosine specific protein phosphatases" evidence="3">
    <location>
        <begin position="334"/>
        <end position="405"/>
    </location>
</feature>
<evidence type="ECO:0008006" key="6">
    <source>
        <dbReference type="Google" id="ProtNLM"/>
    </source>
</evidence>
<dbReference type="STRING" id="34508.A0A4V6A3B0"/>
<dbReference type="OrthoDB" id="5806364at2759"/>
<feature type="compositionally biased region" description="Basic and acidic residues" evidence="1">
    <location>
        <begin position="23"/>
        <end position="79"/>
    </location>
</feature>
<proteinExistence type="predicted"/>
<gene>
    <name evidence="4" type="ORF">L596_016094</name>
</gene>
<dbReference type="Proteomes" id="UP000298663">
    <property type="component" value="Unassembled WGS sequence"/>
</dbReference>
<evidence type="ECO:0000259" key="3">
    <source>
        <dbReference type="PROSITE" id="PS50056"/>
    </source>
</evidence>
<dbReference type="PRINTS" id="PR00700">
    <property type="entry name" value="PRTYPHPHTASE"/>
</dbReference>
<dbReference type="SMART" id="SM00404">
    <property type="entry name" value="PTPc_motif"/>
    <property type="match status" value="1"/>
</dbReference>
<dbReference type="Gene3D" id="3.90.190.10">
    <property type="entry name" value="Protein tyrosine phosphatase superfamily"/>
    <property type="match status" value="1"/>
</dbReference>
<organism evidence="4 5">
    <name type="scientific">Steinernema carpocapsae</name>
    <name type="common">Entomopathogenic nematode</name>
    <dbReference type="NCBI Taxonomy" id="34508"/>
    <lineage>
        <taxon>Eukaryota</taxon>
        <taxon>Metazoa</taxon>
        <taxon>Ecdysozoa</taxon>
        <taxon>Nematoda</taxon>
        <taxon>Chromadorea</taxon>
        <taxon>Rhabditida</taxon>
        <taxon>Tylenchina</taxon>
        <taxon>Panagrolaimomorpha</taxon>
        <taxon>Strongyloidoidea</taxon>
        <taxon>Steinernematidae</taxon>
        <taxon>Steinernema</taxon>
    </lineage>
</organism>
<evidence type="ECO:0000259" key="2">
    <source>
        <dbReference type="PROSITE" id="PS50055"/>
    </source>
</evidence>
<dbReference type="InterPro" id="IPR029021">
    <property type="entry name" value="Prot-tyrosine_phosphatase-like"/>
</dbReference>
<feature type="region of interest" description="Disordered" evidence="1">
    <location>
        <begin position="463"/>
        <end position="483"/>
    </location>
</feature>
<dbReference type="PROSITE" id="PS00383">
    <property type="entry name" value="TYR_PHOSPHATASE_1"/>
    <property type="match status" value="1"/>
</dbReference>
<dbReference type="InterPro" id="IPR003595">
    <property type="entry name" value="Tyr_Pase_cat"/>
</dbReference>
<dbReference type="SUPFAM" id="SSF52799">
    <property type="entry name" value="(Phosphotyrosine protein) phosphatases II"/>
    <property type="match status" value="1"/>
</dbReference>
<evidence type="ECO:0000313" key="4">
    <source>
        <dbReference type="EMBL" id="TKR82355.1"/>
    </source>
</evidence>
<evidence type="ECO:0000313" key="5">
    <source>
        <dbReference type="Proteomes" id="UP000298663"/>
    </source>
</evidence>
<dbReference type="InterPro" id="IPR016130">
    <property type="entry name" value="Tyr_Pase_AS"/>
</dbReference>
<sequence length="508" mass="57433">MAAALQSIANQANQAITKLCANFDKKSELNEKDGKKEEKDNKEKKEDKDEAKGPKEVKAKNADGAKKESIKREKDDKEKVGKKKSKHEVKDSDDVSRKTEKKKPGKGKKAKKKETNRDDDNLIEGATKKHKLVLPKAANASVELKKWAENTLDKGIKGLQEEFMRLKSFVPEKNDAIAFGLPQNKPKNRYNDILCLDNSRVKIKDQSEDNEYIHANYVSTAFSNHRFICTQGPMDNTILDFWRMTIQEDTEVILMLCNIVEANQRKCAEYYPTKVGQTMTFGDITVKTVKITALPEEPGVEISLLVVKFSGRKFLVKHYHWLGWPDKGVPEVSMTIMNMLSSVRGSKKPIIVHCSAGIGRTGTVVCVEFLLERMQFGQPCEDTAEVLKELRRQRSGSVQTEVQYLYVHRTMLHYFVSRNTIEMSQKLLEFIDDYDAALKKATELVPLETHLLRVADRQEAGAPQSLRPAVLAPGAPPTSDPSKQRLPLQLVQETQRNPTAATSQFHLH</sequence>
<reference evidence="4 5" key="1">
    <citation type="journal article" date="2015" name="Genome Biol.">
        <title>Comparative genomics of Steinernema reveals deeply conserved gene regulatory networks.</title>
        <authorList>
            <person name="Dillman A.R."/>
            <person name="Macchietto M."/>
            <person name="Porter C.F."/>
            <person name="Rogers A."/>
            <person name="Williams B."/>
            <person name="Antoshechkin I."/>
            <person name="Lee M.M."/>
            <person name="Goodwin Z."/>
            <person name="Lu X."/>
            <person name="Lewis E.E."/>
            <person name="Goodrich-Blair H."/>
            <person name="Stock S.P."/>
            <person name="Adams B.J."/>
            <person name="Sternberg P.W."/>
            <person name="Mortazavi A."/>
        </authorList>
    </citation>
    <scope>NUCLEOTIDE SEQUENCE [LARGE SCALE GENOMIC DNA]</scope>
    <source>
        <strain evidence="4 5">ALL</strain>
    </source>
</reference>
<dbReference type="InterPro" id="IPR052782">
    <property type="entry name" value="Oocyte-zygote_transition_reg"/>
</dbReference>
<dbReference type="Pfam" id="PF00102">
    <property type="entry name" value="Y_phosphatase"/>
    <property type="match status" value="1"/>
</dbReference>
<dbReference type="InterPro" id="IPR000242">
    <property type="entry name" value="PTP_cat"/>
</dbReference>
<dbReference type="SMART" id="SM00194">
    <property type="entry name" value="PTPc"/>
    <property type="match status" value="1"/>
</dbReference>
<dbReference type="PANTHER" id="PTHR46163">
    <property type="entry name" value="TYROSINE-PROTEIN PHOSPHATASE-RELATED"/>
    <property type="match status" value="1"/>
</dbReference>
<dbReference type="PROSITE" id="PS50056">
    <property type="entry name" value="TYR_PHOSPHATASE_2"/>
    <property type="match status" value="1"/>
</dbReference>
<protein>
    <recommendedName>
        <fullName evidence="6">Tyrosine-protein phosphatase domain-containing protein</fullName>
    </recommendedName>
</protein>
<dbReference type="AlphaFoldDB" id="A0A4V6A3B0"/>
<evidence type="ECO:0000256" key="1">
    <source>
        <dbReference type="SAM" id="MobiDB-lite"/>
    </source>
</evidence>
<dbReference type="InterPro" id="IPR000387">
    <property type="entry name" value="Tyr_Pase_dom"/>
</dbReference>
<dbReference type="EMBL" id="AZBU02000004">
    <property type="protein sequence ID" value="TKR82355.1"/>
    <property type="molecule type" value="Genomic_DNA"/>
</dbReference>
<feature type="domain" description="Tyrosine-protein phosphatase" evidence="2">
    <location>
        <begin position="159"/>
        <end position="414"/>
    </location>
</feature>
<dbReference type="CDD" id="cd00047">
    <property type="entry name" value="PTPc"/>
    <property type="match status" value="1"/>
</dbReference>
<feature type="region of interest" description="Disordered" evidence="1">
    <location>
        <begin position="20"/>
        <end position="123"/>
    </location>
</feature>
<feature type="compositionally biased region" description="Basic residues" evidence="1">
    <location>
        <begin position="99"/>
        <end position="112"/>
    </location>
</feature>
<comment type="caution">
    <text evidence="4">The sequence shown here is derived from an EMBL/GenBank/DDBJ whole genome shotgun (WGS) entry which is preliminary data.</text>
</comment>
<dbReference type="PANTHER" id="PTHR46163:SF5">
    <property type="entry name" value="TYROSINE-PROTEIN PHOSPHATASE"/>
    <property type="match status" value="1"/>
</dbReference>
<feature type="compositionally biased region" description="Basic and acidic residues" evidence="1">
    <location>
        <begin position="88"/>
        <end position="98"/>
    </location>
</feature>
<dbReference type="GO" id="GO:0004725">
    <property type="term" value="F:protein tyrosine phosphatase activity"/>
    <property type="evidence" value="ECO:0007669"/>
    <property type="project" value="InterPro"/>
</dbReference>
<keyword evidence="5" id="KW-1185">Reference proteome</keyword>
<dbReference type="PROSITE" id="PS50055">
    <property type="entry name" value="TYR_PHOSPHATASE_PTP"/>
    <property type="match status" value="1"/>
</dbReference>
<accession>A0A4V6A3B0</accession>
<name>A0A4V6A3B0_STECR</name>